<evidence type="ECO:0000256" key="8">
    <source>
        <dbReference type="ARBA" id="ARBA00022723"/>
    </source>
</evidence>
<dbReference type="PROSITE" id="PS00815">
    <property type="entry name" value="AIPM_HOMOCIT_SYNTH_1"/>
    <property type="match status" value="1"/>
</dbReference>
<dbReference type="FunFam" id="1.10.238.260:FF:000001">
    <property type="entry name" value="2-isopropylmalate synthase"/>
    <property type="match status" value="1"/>
</dbReference>
<dbReference type="PROSITE" id="PS00816">
    <property type="entry name" value="AIPM_HOMOCIT_SYNTH_2"/>
    <property type="match status" value="1"/>
</dbReference>
<evidence type="ECO:0000256" key="6">
    <source>
        <dbReference type="ARBA" id="ARBA00022605"/>
    </source>
</evidence>
<keyword evidence="10 11" id="KW-0100">Branched-chain amino acid biosynthesis</keyword>
<dbReference type="Proteomes" id="UP000320048">
    <property type="component" value="Unassembled WGS sequence"/>
</dbReference>
<sequence length="511" mass="55515">MGDRIRIFDTTLRDGEQSPGFTMNTEEKLEVARALEALRVDVIEAGFPISSKGDLEGVRLIAREIREVTIAGLARANRADIDAAIEGVREAARPRIHTFIATSPIHMEHKLRLTPAQVYEASVESVRYARRFVDDVEFSAEDASRSDFEFLCRVFEGAIAAGATTINVPDTVGYATPEEYAALIRSLIERIPNSDKVIWSVHCHDDLGLAVANTLAAIQAGARQVECTINGIGERAGNASLEEVVMALHTRRNRYKHDTGLDTAKIYRTSRLISAITGIPVQPNKAVVGDNAFAHEAGIHQHGVLANRETYEIMTPETIGIPSNKLVLGKHSGRHAFKNLLDQNGVRLPDAELQRAFEEFKALCDKKKQVTVDDILALAGGETRVTSETYELKAFHVSTGSTLSPTASITLVRGRDQFTQEATGDGPVDAMYNAINKIVGLSASLANFAIKAVTGGTDAVAEATVKVRDGDGLFIGRGTSTDVLEASAKAYLAAVNKLIHERQHWMTNVYG</sequence>
<dbReference type="InterPro" id="IPR000891">
    <property type="entry name" value="PYR_CT"/>
</dbReference>
<keyword evidence="9 11" id="KW-0464">Manganese</keyword>
<dbReference type="HAMAP" id="MF_01025">
    <property type="entry name" value="LeuA_type1"/>
    <property type="match status" value="1"/>
</dbReference>
<comment type="caution">
    <text evidence="13">The sequence shown here is derived from an EMBL/GenBank/DDBJ whole genome shotgun (WGS) entry which is preliminary data.</text>
</comment>
<keyword evidence="5 11" id="KW-0432">Leucine biosynthesis</keyword>
<feature type="region of interest" description="Regulatory domain" evidence="11">
    <location>
        <begin position="391"/>
        <end position="511"/>
    </location>
</feature>
<dbReference type="InterPro" id="IPR013785">
    <property type="entry name" value="Aldolase_TIM"/>
</dbReference>
<comment type="function">
    <text evidence="11">Catalyzes the condensation of the acetyl group of acetyl-CoA with 3-methyl-2-oxobutanoate (2-ketoisovalerate) to form 3-carboxy-3-hydroxy-4-methylpentanoate (2-isopropylmalate).</text>
</comment>
<dbReference type="FunFam" id="3.30.160.270:FF:000003">
    <property type="entry name" value="2-isopropylmalate synthase"/>
    <property type="match status" value="1"/>
</dbReference>
<comment type="pathway">
    <text evidence="1 11">Amino-acid biosynthesis; L-leucine biosynthesis; L-leucine from 3-methyl-2-oxobutanoate: step 1/4.</text>
</comment>
<dbReference type="GO" id="GO:0003852">
    <property type="term" value="F:2-isopropylmalate synthase activity"/>
    <property type="evidence" value="ECO:0007669"/>
    <property type="project" value="UniProtKB-UniRule"/>
</dbReference>
<dbReference type="Gene3D" id="1.10.238.260">
    <property type="match status" value="1"/>
</dbReference>
<evidence type="ECO:0000256" key="9">
    <source>
        <dbReference type="ARBA" id="ARBA00023211"/>
    </source>
</evidence>
<comment type="cofactor">
    <cofactor evidence="11">
        <name>Mn(2+)</name>
        <dbReference type="ChEBI" id="CHEBI:29035"/>
    </cofactor>
</comment>
<protein>
    <recommendedName>
        <fullName evidence="4 11">2-isopropylmalate synthase</fullName>
        <ecNumber evidence="3 11">2.3.3.13</ecNumber>
    </recommendedName>
    <alternativeName>
        <fullName evidence="11">Alpha-IPM synthase</fullName>
    </alternativeName>
    <alternativeName>
        <fullName evidence="11">Alpha-isopropylmalate synthase</fullName>
    </alternativeName>
</protein>
<dbReference type="AlphaFoldDB" id="A0A537JEU9"/>
<accession>A0A537JEU9</accession>
<dbReference type="GO" id="GO:0003985">
    <property type="term" value="F:acetyl-CoA C-acetyltransferase activity"/>
    <property type="evidence" value="ECO:0007669"/>
    <property type="project" value="UniProtKB-UniRule"/>
</dbReference>
<feature type="binding site" evidence="11">
    <location>
        <position position="14"/>
    </location>
    <ligand>
        <name>Mn(2+)</name>
        <dbReference type="ChEBI" id="CHEBI:29035"/>
    </ligand>
</feature>
<dbReference type="NCBIfam" id="TIGR00973">
    <property type="entry name" value="leuA_bact"/>
    <property type="match status" value="1"/>
</dbReference>
<evidence type="ECO:0000313" key="13">
    <source>
        <dbReference type="EMBL" id="TMI82078.1"/>
    </source>
</evidence>
<evidence type="ECO:0000256" key="3">
    <source>
        <dbReference type="ARBA" id="ARBA00012973"/>
    </source>
</evidence>
<evidence type="ECO:0000256" key="10">
    <source>
        <dbReference type="ARBA" id="ARBA00023304"/>
    </source>
</evidence>
<dbReference type="NCBIfam" id="NF002087">
    <property type="entry name" value="PRK00915.1-4"/>
    <property type="match status" value="1"/>
</dbReference>
<evidence type="ECO:0000256" key="11">
    <source>
        <dbReference type="HAMAP-Rule" id="MF_01025"/>
    </source>
</evidence>
<feature type="binding site" evidence="11">
    <location>
        <position position="238"/>
    </location>
    <ligand>
        <name>Mn(2+)</name>
        <dbReference type="ChEBI" id="CHEBI:29035"/>
    </ligand>
</feature>
<dbReference type="CDD" id="cd07940">
    <property type="entry name" value="DRE_TIM_IPMS"/>
    <property type="match status" value="1"/>
</dbReference>
<keyword evidence="6 11" id="KW-0028">Amino-acid biosynthesis</keyword>
<evidence type="ECO:0000313" key="14">
    <source>
        <dbReference type="Proteomes" id="UP000320048"/>
    </source>
</evidence>
<dbReference type="InterPro" id="IPR054691">
    <property type="entry name" value="LeuA/HCS_post-cat"/>
</dbReference>
<dbReference type="NCBIfam" id="NF002085">
    <property type="entry name" value="PRK00915.1-2"/>
    <property type="match status" value="1"/>
</dbReference>
<dbReference type="SMART" id="SM00917">
    <property type="entry name" value="LeuA_dimer"/>
    <property type="match status" value="1"/>
</dbReference>
<dbReference type="SUPFAM" id="SSF110921">
    <property type="entry name" value="2-isopropylmalate synthase LeuA, allosteric (dimerisation) domain"/>
    <property type="match status" value="1"/>
</dbReference>
<evidence type="ECO:0000256" key="2">
    <source>
        <dbReference type="ARBA" id="ARBA00009396"/>
    </source>
</evidence>
<dbReference type="FunFam" id="3.20.20.70:FF:000010">
    <property type="entry name" value="2-isopropylmalate synthase"/>
    <property type="match status" value="1"/>
</dbReference>
<dbReference type="GO" id="GO:0005737">
    <property type="term" value="C:cytoplasm"/>
    <property type="evidence" value="ECO:0007669"/>
    <property type="project" value="UniProtKB-UniRule"/>
</dbReference>
<evidence type="ECO:0000256" key="7">
    <source>
        <dbReference type="ARBA" id="ARBA00022679"/>
    </source>
</evidence>
<dbReference type="InterPro" id="IPR002034">
    <property type="entry name" value="AIPM/Hcit_synth_CS"/>
</dbReference>
<dbReference type="GO" id="GO:0030145">
    <property type="term" value="F:manganese ion binding"/>
    <property type="evidence" value="ECO:0007669"/>
    <property type="project" value="UniProtKB-UniRule"/>
</dbReference>
<dbReference type="PROSITE" id="PS50991">
    <property type="entry name" value="PYR_CT"/>
    <property type="match status" value="1"/>
</dbReference>
<feature type="domain" description="Pyruvate carboxyltransferase" evidence="12">
    <location>
        <begin position="5"/>
        <end position="267"/>
    </location>
</feature>
<feature type="binding site" evidence="11">
    <location>
        <position position="202"/>
    </location>
    <ligand>
        <name>Mn(2+)</name>
        <dbReference type="ChEBI" id="CHEBI:29035"/>
    </ligand>
</feature>
<dbReference type="Pfam" id="PF22617">
    <property type="entry name" value="HCS_D2"/>
    <property type="match status" value="1"/>
</dbReference>
<dbReference type="EC" id="2.3.3.13" evidence="3 11"/>
<comment type="similarity">
    <text evidence="2 11">Belongs to the alpha-IPM synthase/homocitrate synthase family. LeuA type 1 subfamily.</text>
</comment>
<reference evidence="13 14" key="1">
    <citation type="journal article" date="2019" name="Nat. Microbiol.">
        <title>Mediterranean grassland soil C-N compound turnover is dependent on rainfall and depth, and is mediated by genomically divergent microorganisms.</title>
        <authorList>
            <person name="Diamond S."/>
            <person name="Andeer P.F."/>
            <person name="Li Z."/>
            <person name="Crits-Christoph A."/>
            <person name="Burstein D."/>
            <person name="Anantharaman K."/>
            <person name="Lane K.R."/>
            <person name="Thomas B.C."/>
            <person name="Pan C."/>
            <person name="Northen T.R."/>
            <person name="Banfield J.F."/>
        </authorList>
    </citation>
    <scope>NUCLEOTIDE SEQUENCE [LARGE SCALE GENOMIC DNA]</scope>
    <source>
        <strain evidence="13">NP_7</strain>
    </source>
</reference>
<name>A0A537JEU9_9BACT</name>
<dbReference type="InterPro" id="IPR050073">
    <property type="entry name" value="2-IPM_HCS-like"/>
</dbReference>
<organism evidence="13 14">
    <name type="scientific">Candidatus Segetimicrobium genomatis</name>
    <dbReference type="NCBI Taxonomy" id="2569760"/>
    <lineage>
        <taxon>Bacteria</taxon>
        <taxon>Bacillati</taxon>
        <taxon>Candidatus Sysuimicrobiota</taxon>
        <taxon>Candidatus Sysuimicrobiia</taxon>
        <taxon>Candidatus Sysuimicrobiales</taxon>
        <taxon>Candidatus Segetimicrobiaceae</taxon>
        <taxon>Candidatus Segetimicrobium</taxon>
    </lineage>
</organism>
<dbReference type="InterPro" id="IPR036230">
    <property type="entry name" value="LeuA_allosteric_dom_sf"/>
</dbReference>
<comment type="catalytic activity">
    <reaction evidence="11">
        <text>3-methyl-2-oxobutanoate + acetyl-CoA + H2O = (2S)-2-isopropylmalate + CoA + H(+)</text>
        <dbReference type="Rhea" id="RHEA:21524"/>
        <dbReference type="ChEBI" id="CHEBI:1178"/>
        <dbReference type="ChEBI" id="CHEBI:11851"/>
        <dbReference type="ChEBI" id="CHEBI:15377"/>
        <dbReference type="ChEBI" id="CHEBI:15378"/>
        <dbReference type="ChEBI" id="CHEBI:57287"/>
        <dbReference type="ChEBI" id="CHEBI:57288"/>
        <dbReference type="EC" id="2.3.3.13"/>
    </reaction>
</comment>
<evidence type="ECO:0000259" key="12">
    <source>
        <dbReference type="PROSITE" id="PS50991"/>
    </source>
</evidence>
<keyword evidence="7 11" id="KW-0808">Transferase</keyword>
<dbReference type="PANTHER" id="PTHR10277">
    <property type="entry name" value="HOMOCITRATE SYNTHASE-RELATED"/>
    <property type="match status" value="1"/>
</dbReference>
<gene>
    <name evidence="11" type="primary">leuA</name>
    <name evidence="13" type="ORF">E6H04_05465</name>
</gene>
<dbReference type="UniPathway" id="UPA00048">
    <property type="reaction ID" value="UER00070"/>
</dbReference>
<dbReference type="InterPro" id="IPR005671">
    <property type="entry name" value="LeuA_bact_synth"/>
</dbReference>
<dbReference type="EMBL" id="VBAO01000143">
    <property type="protein sequence ID" value="TMI82078.1"/>
    <property type="molecule type" value="Genomic_DNA"/>
</dbReference>
<dbReference type="Pfam" id="PF08502">
    <property type="entry name" value="LeuA_dimer"/>
    <property type="match status" value="1"/>
</dbReference>
<keyword evidence="8 11" id="KW-0479">Metal-binding</keyword>
<keyword evidence="13" id="KW-0012">Acyltransferase</keyword>
<comment type="subunit">
    <text evidence="11">Homodimer.</text>
</comment>
<proteinExistence type="inferred from homology"/>
<keyword evidence="11" id="KW-0963">Cytoplasm</keyword>
<dbReference type="NCBIfam" id="NF002086">
    <property type="entry name" value="PRK00915.1-3"/>
    <property type="match status" value="1"/>
</dbReference>
<dbReference type="Gene3D" id="3.30.160.270">
    <property type="match status" value="1"/>
</dbReference>
<dbReference type="GO" id="GO:0009098">
    <property type="term" value="P:L-leucine biosynthetic process"/>
    <property type="evidence" value="ECO:0007669"/>
    <property type="project" value="UniProtKB-UniRule"/>
</dbReference>
<evidence type="ECO:0000256" key="5">
    <source>
        <dbReference type="ARBA" id="ARBA00022430"/>
    </source>
</evidence>
<dbReference type="InterPro" id="IPR013709">
    <property type="entry name" value="2-isopropylmalate_synth_dimer"/>
</dbReference>
<dbReference type="Pfam" id="PF00682">
    <property type="entry name" value="HMGL-like"/>
    <property type="match status" value="1"/>
</dbReference>
<evidence type="ECO:0000256" key="4">
    <source>
        <dbReference type="ARBA" id="ARBA00018198"/>
    </source>
</evidence>
<dbReference type="SUPFAM" id="SSF51569">
    <property type="entry name" value="Aldolase"/>
    <property type="match status" value="1"/>
</dbReference>
<dbReference type="Gene3D" id="3.20.20.70">
    <property type="entry name" value="Aldolase class I"/>
    <property type="match status" value="1"/>
</dbReference>
<dbReference type="PANTHER" id="PTHR10277:SF9">
    <property type="entry name" value="2-ISOPROPYLMALATE SYNTHASE 1, CHLOROPLASTIC-RELATED"/>
    <property type="match status" value="1"/>
</dbReference>
<evidence type="ECO:0000256" key="1">
    <source>
        <dbReference type="ARBA" id="ARBA00004689"/>
    </source>
</evidence>
<feature type="binding site" evidence="11">
    <location>
        <position position="204"/>
    </location>
    <ligand>
        <name>Mn(2+)</name>
        <dbReference type="ChEBI" id="CHEBI:29035"/>
    </ligand>
</feature>